<dbReference type="EMBL" id="FMWP01000060">
    <property type="protein sequence ID" value="SCZ95092.1"/>
    <property type="molecule type" value="Genomic_DNA"/>
</dbReference>
<reference evidence="3" key="1">
    <citation type="submission" date="2016-10" db="EMBL/GenBank/DDBJ databases">
        <authorList>
            <person name="Jeantristanb JTB J.-T."/>
            <person name="Ricardo R."/>
        </authorList>
    </citation>
    <scope>NUCLEOTIDE SEQUENCE [LARGE SCALE GENOMIC DNA]</scope>
</reference>
<sequence length="195" mass="22021">MSEQDDDLGREFDDMDDDSLGHRIRAAILNHFYAAKLSELYVLQKKYTDLLTTTSEATSTSSVLEESDRITSPSAQQGSNARPLLASGNRPRPNRVRLPARPEHGILDVGRSLARHERCKIRTLLGARGRYSIALVADNVNDASLVIARTHRCTFLEALVGKERRGWRVKFRPRQRPADVKKADLWTREDANAKK</sequence>
<evidence type="ECO:0000313" key="3">
    <source>
        <dbReference type="Proteomes" id="UP000249723"/>
    </source>
</evidence>
<keyword evidence="3" id="KW-1185">Reference proteome</keyword>
<protein>
    <submittedName>
        <fullName evidence="2">BZ3500_MvSof-1268-A1-R1_Chr11-3g03597 protein</fullName>
    </submittedName>
</protein>
<dbReference type="AlphaFoldDB" id="A0A2X0NE52"/>
<evidence type="ECO:0000256" key="1">
    <source>
        <dbReference type="SAM" id="MobiDB-lite"/>
    </source>
</evidence>
<accession>A0A2X0NE52</accession>
<feature type="compositionally biased region" description="Low complexity" evidence="1">
    <location>
        <begin position="54"/>
        <end position="64"/>
    </location>
</feature>
<organism evidence="2 3">
    <name type="scientific">Microbotryum saponariae</name>
    <dbReference type="NCBI Taxonomy" id="289078"/>
    <lineage>
        <taxon>Eukaryota</taxon>
        <taxon>Fungi</taxon>
        <taxon>Dikarya</taxon>
        <taxon>Basidiomycota</taxon>
        <taxon>Pucciniomycotina</taxon>
        <taxon>Microbotryomycetes</taxon>
        <taxon>Microbotryales</taxon>
        <taxon>Microbotryaceae</taxon>
        <taxon>Microbotryum</taxon>
    </lineage>
</organism>
<gene>
    <name evidence="2" type="ORF">BZ3500_MVSOF-1268-A1-R1_CHR11-3G03597</name>
</gene>
<dbReference type="Proteomes" id="UP000249723">
    <property type="component" value="Unassembled WGS sequence"/>
</dbReference>
<proteinExistence type="predicted"/>
<evidence type="ECO:0000313" key="2">
    <source>
        <dbReference type="EMBL" id="SCZ95092.1"/>
    </source>
</evidence>
<feature type="region of interest" description="Disordered" evidence="1">
    <location>
        <begin position="54"/>
        <end position="98"/>
    </location>
</feature>
<feature type="compositionally biased region" description="Polar residues" evidence="1">
    <location>
        <begin position="70"/>
        <end position="80"/>
    </location>
</feature>
<name>A0A2X0NE52_9BASI</name>